<dbReference type="AlphaFoldDB" id="A0A2Z5ZL49"/>
<evidence type="ECO:0000259" key="1">
    <source>
        <dbReference type="Pfam" id="PF24406"/>
    </source>
</evidence>
<dbReference type="EMBL" id="AP018515">
    <property type="protein sequence ID" value="BBC81474.1"/>
    <property type="molecule type" value="Genomic_DNA"/>
</dbReference>
<evidence type="ECO:0000313" key="3">
    <source>
        <dbReference type="Proteomes" id="UP000270034"/>
    </source>
</evidence>
<dbReference type="Pfam" id="PF24406">
    <property type="entry name" value="nSTAND_NTPase4"/>
    <property type="match status" value="1"/>
</dbReference>
<dbReference type="InterPro" id="IPR057123">
    <property type="entry name" value="STAND_NTPase4_dom"/>
</dbReference>
<proteinExistence type="predicted"/>
<name>A0A2Z5ZL49_9PROT</name>
<dbReference type="KEGG" id="aot:AcetOri_orf04738"/>
<evidence type="ECO:0000313" key="2">
    <source>
        <dbReference type="EMBL" id="BBC81474.1"/>
    </source>
</evidence>
<feature type="domain" description="STAND NTPase 4 small alpha/beta" evidence="1">
    <location>
        <begin position="591"/>
        <end position="644"/>
    </location>
</feature>
<reference evidence="2 3" key="1">
    <citation type="submission" date="2018-02" db="EMBL/GenBank/DDBJ databases">
        <title>Acetobacter orientalis genome.</title>
        <authorList>
            <person name="Nakashima N."/>
            <person name="Tamura T."/>
        </authorList>
    </citation>
    <scope>NUCLEOTIDE SEQUENCE [LARGE SCALE GENOMIC DNA]</scope>
    <source>
        <strain evidence="2 3">FAN1</strain>
    </source>
</reference>
<organism evidence="2 3">
    <name type="scientific">Acetobacter orientalis</name>
    <dbReference type="NCBI Taxonomy" id="146474"/>
    <lineage>
        <taxon>Bacteria</taxon>
        <taxon>Pseudomonadati</taxon>
        <taxon>Pseudomonadota</taxon>
        <taxon>Alphaproteobacteria</taxon>
        <taxon>Acetobacterales</taxon>
        <taxon>Acetobacteraceae</taxon>
        <taxon>Acetobacter</taxon>
    </lineage>
</organism>
<accession>A0A2Z5ZL49</accession>
<gene>
    <name evidence="2" type="ORF">AcetOrient_orf04738</name>
</gene>
<protein>
    <submittedName>
        <fullName evidence="2">DUF4062 domain-containing protein</fullName>
    </submittedName>
</protein>
<sequence>MEFFDSQFPGNLSVAEKLYAAIDGEGVVGFTGAGTSMPAMPSWTALTTTLVEDAKDSGVMDSTVASSLLVDQSDLLYAIDEVYAAAGKSQTKVKVASIFQSLKEATEAHRLMMGSQIKKFITLNYDLGLEMSYSELYSRHLPSITFKSSQEFNAWVLRGKDNHFPPIMHWHGICEDSESIVLSGSDYSEFYDSKQNNRDILRSLFEKERCLLVGFGFTDPFITNQFNAVMQRLPSENRHFAIIGVKPSTDFNCQLERRKFQTKFKTEVIFYPVSFDDPNPHKELISILKQFSEKRPRKYDVKQNNNLFTDGNFNKIENDVIGSYRSDLFEIDGRSVYCEPKLWLGGPASKIQIWTSTISTSRANYIISAPSEYGLTTLGKRIASEILTSGGSVLISNAEDIPNYRKKLLQDSRFVSLNSLSNPTIIFDNFSFISHRRALKEFKAAFPNVRIIVLIKSSFSEDLVNEDISELVFEQVSLLGLSRSDIRSVVQVLSPYASTDMCSSAVDRIYDDLLQLCIPLTPSNVIMYASVLCKNGDFTPVSRLHIVERFVADALQRASDAFSESFSYINKVELFSDFCYNMFESQKINFDISDWKSFCIKYKSEQLVDFNHMDIMSDLMGGHILTKEGNVFYFRYRMFFSYFVGRKIASDISLLDACLEQDRHFELDGLIDVICSTMPNCDKVLQNIEKKLRDSLSEFYKKYPIAGVNVHENRKWEIGNNEENIWEKVAEKIEAGPASTTELDELKTSLASEQRTLDQKVSIIKFITSEKTVSRLAETLRTALENARNMSAVVKISSIDTVIKSYSLAYEVATIFAPLIAERKYVSWNGFTYINLIENDTQGTSEHEKDRMVNLVFQALPTSIAKNIANNFGSRKLGAAFLEICKNRDKDKVYQLLGLALLLRSKPPGWLEVCTGMLAALKKDDIFMMFALSLTMNQLRNETNTAPEVQTLKQFVASIRLRRDANLKSPNKNQIAKAVKTLDEKEVFKNN</sequence>
<dbReference type="Pfam" id="PF13289">
    <property type="entry name" value="SIR2_2"/>
    <property type="match status" value="1"/>
</dbReference>
<dbReference type="Proteomes" id="UP000270034">
    <property type="component" value="Chromosome"/>
</dbReference>